<protein>
    <submittedName>
        <fullName evidence="5">Pyridoxal-phosphate dependent enzyme</fullName>
    </submittedName>
</protein>
<accession>A0ABR9ZW18</accession>
<sequence length="389" mass="42376">MYTINPNIESLYCIKCGKTYPLADYYLGCPQCFHKGENAALSFNYNSLEHNPSTSKGIQKYSETLPYTSLPTLGEGNTPVVKHEALATQLGLKAVYLKNEFQNPTGSHKDRMSPLVIARALELGKKGVVVASSGNAGFSIAAYAANSGLQCTVISPRTISNIYRTAIESTGANLVILDAEQDTTQGRWAYMQNLVETQDLYPATNYILPPVGSNCFGVQGYKTIAYEIFEDFGDSIPEFIFVPVSRGDLLWGIFEGFKEIHQLGYIKVLPKLICVEPFERVTQVLKGADYRSRFQGNYALTGSIGGNTVTYQALKAVQESGGDAIATSQDDVIASVKAFSEAGVYLETSSAVTINALKLAISTHKLDKNSRVLMIATSNGFKNDPSIMR</sequence>
<evidence type="ECO:0000256" key="2">
    <source>
        <dbReference type="ARBA" id="ARBA00022898"/>
    </source>
</evidence>
<dbReference type="EMBL" id="JADKNH010000010">
    <property type="protein sequence ID" value="MBF4694659.1"/>
    <property type="molecule type" value="Genomic_DNA"/>
</dbReference>
<dbReference type="Gene3D" id="3.40.50.1100">
    <property type="match status" value="2"/>
</dbReference>
<dbReference type="Proteomes" id="UP000614200">
    <property type="component" value="Unassembled WGS sequence"/>
</dbReference>
<keyword evidence="6" id="KW-1185">Reference proteome</keyword>
<evidence type="ECO:0000313" key="6">
    <source>
        <dbReference type="Proteomes" id="UP000614200"/>
    </source>
</evidence>
<evidence type="ECO:0000256" key="1">
    <source>
        <dbReference type="ARBA" id="ARBA00001933"/>
    </source>
</evidence>
<dbReference type="Pfam" id="PF00291">
    <property type="entry name" value="PALP"/>
    <property type="match status" value="1"/>
</dbReference>
<gene>
    <name evidence="5" type="ORF">ISU02_16220</name>
</gene>
<dbReference type="SUPFAM" id="SSF53686">
    <property type="entry name" value="Tryptophan synthase beta subunit-like PLP-dependent enzymes"/>
    <property type="match status" value="1"/>
</dbReference>
<organism evidence="5 6">
    <name type="scientific">Fusibacter ferrireducens</name>
    <dbReference type="NCBI Taxonomy" id="2785058"/>
    <lineage>
        <taxon>Bacteria</taxon>
        <taxon>Bacillati</taxon>
        <taxon>Bacillota</taxon>
        <taxon>Clostridia</taxon>
        <taxon>Eubacteriales</taxon>
        <taxon>Eubacteriales Family XII. Incertae Sedis</taxon>
        <taxon>Fusibacter</taxon>
    </lineage>
</organism>
<evidence type="ECO:0000259" key="4">
    <source>
        <dbReference type="Pfam" id="PF00291"/>
    </source>
</evidence>
<evidence type="ECO:0000313" key="5">
    <source>
        <dbReference type="EMBL" id="MBF4694659.1"/>
    </source>
</evidence>
<keyword evidence="2" id="KW-0663">Pyridoxal phosphate</keyword>
<dbReference type="PANTHER" id="PTHR48078">
    <property type="entry name" value="THREONINE DEHYDRATASE, MITOCHONDRIAL-RELATED"/>
    <property type="match status" value="1"/>
</dbReference>
<dbReference type="InterPro" id="IPR001926">
    <property type="entry name" value="TrpB-like_PALP"/>
</dbReference>
<proteinExistence type="predicted"/>
<dbReference type="RefSeq" id="WP_194702901.1">
    <property type="nucleotide sequence ID" value="NZ_JADKNH010000010.1"/>
</dbReference>
<dbReference type="PANTHER" id="PTHR48078:SF6">
    <property type="entry name" value="L-THREONINE DEHYDRATASE CATABOLIC TDCB"/>
    <property type="match status" value="1"/>
</dbReference>
<reference evidence="5 6" key="1">
    <citation type="submission" date="2020-11" db="EMBL/GenBank/DDBJ databases">
        <title>Fusibacter basophilias sp. nov.</title>
        <authorList>
            <person name="Qiu D."/>
        </authorList>
    </citation>
    <scope>NUCLEOTIDE SEQUENCE [LARGE SCALE GENOMIC DNA]</scope>
    <source>
        <strain evidence="5 6">Q10-2</strain>
    </source>
</reference>
<evidence type="ECO:0000256" key="3">
    <source>
        <dbReference type="ARBA" id="ARBA00023239"/>
    </source>
</evidence>
<dbReference type="InterPro" id="IPR050147">
    <property type="entry name" value="Ser/Thr_Dehydratase"/>
</dbReference>
<dbReference type="InterPro" id="IPR036052">
    <property type="entry name" value="TrpB-like_PALP_sf"/>
</dbReference>
<comment type="caution">
    <text evidence="5">The sequence shown here is derived from an EMBL/GenBank/DDBJ whole genome shotgun (WGS) entry which is preliminary data.</text>
</comment>
<keyword evidence="3" id="KW-0456">Lyase</keyword>
<feature type="domain" description="Tryptophan synthase beta chain-like PALP" evidence="4">
    <location>
        <begin position="72"/>
        <end position="377"/>
    </location>
</feature>
<name>A0ABR9ZW18_9FIRM</name>
<comment type="cofactor">
    <cofactor evidence="1">
        <name>pyridoxal 5'-phosphate</name>
        <dbReference type="ChEBI" id="CHEBI:597326"/>
    </cofactor>
</comment>